<name>A0A6J8D601_MYTCO</name>
<dbReference type="AlphaFoldDB" id="A0A6J8D601"/>
<dbReference type="Proteomes" id="UP000507470">
    <property type="component" value="Unassembled WGS sequence"/>
</dbReference>
<evidence type="ECO:0000313" key="2">
    <source>
        <dbReference type="Proteomes" id="UP000507470"/>
    </source>
</evidence>
<accession>A0A6J8D601</accession>
<evidence type="ECO:0000313" key="1">
    <source>
        <dbReference type="EMBL" id="CAC5403366.1"/>
    </source>
</evidence>
<sequence length="186" mass="20539">MGHICKNRLKSATREIEEGNSKASLAQTNIPRTGMAFYGLMRIKGAVSVSIGKVGRSRNTEKKVICTVGRECDFKSGTHRQVKTTTMQTRRSRYESYHARCSQDGFKRSTLKLRIQTLFFHPQTCIVGRSKTTACKNPFWTILAEAASSLEEMVHTGCKKGCRGQCKGFKSALPCTALCKCGGDCA</sequence>
<protein>
    <submittedName>
        <fullName evidence="1">Uncharacterized protein</fullName>
    </submittedName>
</protein>
<organism evidence="1 2">
    <name type="scientific">Mytilus coruscus</name>
    <name type="common">Sea mussel</name>
    <dbReference type="NCBI Taxonomy" id="42192"/>
    <lineage>
        <taxon>Eukaryota</taxon>
        <taxon>Metazoa</taxon>
        <taxon>Spiralia</taxon>
        <taxon>Lophotrochozoa</taxon>
        <taxon>Mollusca</taxon>
        <taxon>Bivalvia</taxon>
        <taxon>Autobranchia</taxon>
        <taxon>Pteriomorphia</taxon>
        <taxon>Mytilida</taxon>
        <taxon>Mytiloidea</taxon>
        <taxon>Mytilidae</taxon>
        <taxon>Mytilinae</taxon>
        <taxon>Mytilus</taxon>
    </lineage>
</organism>
<proteinExistence type="predicted"/>
<gene>
    <name evidence="1" type="ORF">MCOR_37265</name>
</gene>
<keyword evidence="2" id="KW-1185">Reference proteome</keyword>
<reference evidence="1 2" key="1">
    <citation type="submission" date="2020-06" db="EMBL/GenBank/DDBJ databases">
        <authorList>
            <person name="Li R."/>
            <person name="Bekaert M."/>
        </authorList>
    </citation>
    <scope>NUCLEOTIDE SEQUENCE [LARGE SCALE GENOMIC DNA]</scope>
    <source>
        <strain evidence="2">wild</strain>
    </source>
</reference>
<dbReference type="EMBL" id="CACVKT020006744">
    <property type="protein sequence ID" value="CAC5403366.1"/>
    <property type="molecule type" value="Genomic_DNA"/>
</dbReference>